<evidence type="ECO:0000256" key="1">
    <source>
        <dbReference type="ARBA" id="ARBA00001966"/>
    </source>
</evidence>
<dbReference type="PRINTS" id="PR00415">
    <property type="entry name" value="ACONITASE"/>
</dbReference>
<sequence>MSTVNSFGARETLAVGDTEYEIYGIDTVDGHEKLPYSLKILLENLLRTEDGANITADHVRALGSWDPSAEPDTEIQFTPARVIMQDFTGVPCIVDLATMREAVSDLGGDPERINPLAPAEMVIDHSVMIDVAGRLDALEKNMELEYERNRERYQFLRWGQTAFDDFKVVPPGTGIVHQVNIEYLARTVMTREVDGVLRAYPDSCVGTDSHTTMVNGLGVLGWGVGGIEAEAAMLGQPVSMLIPRVVGFKLTGEIPAAATATDVVLTITEMLRQHGVVGKFVEFYGEGVGQVPLANRATIGNMSPEFGSTCAIFPIDDVTVDYLRLTGRSEEQLALVEAYAKRQGLWHDPSTEAQYSEYLELDLSTVVPSIAGPKRPQDRIILTQAKESFREVLPSYAADEEPAEAESTVVPEDEGTFPASDPASLGSDNDSGGDAPVLDLKVHGRASKPTAVEGKDFSIDHGIVSIASITSCTNTSNPSVMMAAGILAKNAVEKGLVSKPWVKTSLAPGSQVVTGYYEKSGLTEYLDALGFQLVGYGCTTCIGNSGPLAPEISDAINEADLAVTSVLSGNRNFEGRINPDVKMNYLASPPLVIAYALAGTMDFDFENDALGRDEDGNDVFLRDIWPSPTEVEQTIAENITQEMFKDDYADVFTGDDRWRSLDTPEGATFDWEGDSTYVRKPPYFEGMGKDPEPVEDISGARVLAKLGDSTTTDHISPAGAIKADSPAGRYLREHGVERKDFNSYGSRRGNHEVMIRGTFANIRIKNQLLDGVEGGYTKNFLTGEQEFIYDAAQAYAEKDIPLVVLAGKEYGTGSSRDWAAKGTKLLGVQSVIAESYERIHRSNLIGMGVLPLQFPAGETAESLGLTGEETFDIAGITAINDGATPKTVKVTATREGADPIEFDAVVRIDTPGEADYFRNGGILQYVLRSLVEA</sequence>
<evidence type="ECO:0000313" key="9">
    <source>
        <dbReference type="EMBL" id="UQN30916.1"/>
    </source>
</evidence>
<feature type="region of interest" description="Disordered" evidence="6">
    <location>
        <begin position="397"/>
        <end position="438"/>
    </location>
</feature>
<evidence type="ECO:0000256" key="3">
    <source>
        <dbReference type="ARBA" id="ARBA00022723"/>
    </source>
</evidence>
<protein>
    <submittedName>
        <fullName evidence="9">Aconitate hydratase</fullName>
    </submittedName>
</protein>
<reference evidence="9" key="1">
    <citation type="submission" date="2022-05" db="EMBL/GenBank/DDBJ databases">
        <title>Genomic analysis of Brachybacterium sp. CBA3104.</title>
        <authorList>
            <person name="Roh S.W."/>
            <person name="Kim Y.B."/>
            <person name="Kim Y."/>
        </authorList>
    </citation>
    <scope>NUCLEOTIDE SEQUENCE</scope>
    <source>
        <strain evidence="9">CBA3104</strain>
    </source>
</reference>
<proteinExistence type="inferred from homology"/>
<evidence type="ECO:0000256" key="5">
    <source>
        <dbReference type="ARBA" id="ARBA00023014"/>
    </source>
</evidence>
<evidence type="ECO:0000256" key="4">
    <source>
        <dbReference type="ARBA" id="ARBA00023004"/>
    </source>
</evidence>
<dbReference type="InterPro" id="IPR036008">
    <property type="entry name" value="Aconitase_4Fe-4S_dom"/>
</dbReference>
<dbReference type="Pfam" id="PF00330">
    <property type="entry name" value="Aconitase"/>
    <property type="match status" value="1"/>
</dbReference>
<gene>
    <name evidence="9" type="ORF">M4486_06365</name>
</gene>
<dbReference type="InterPro" id="IPR001030">
    <property type="entry name" value="Acoase/IPM_deHydtase_lsu_aba"/>
</dbReference>
<dbReference type="InterPro" id="IPR018136">
    <property type="entry name" value="Aconitase_4Fe-4S_BS"/>
</dbReference>
<dbReference type="Proteomes" id="UP001055868">
    <property type="component" value="Chromosome"/>
</dbReference>
<dbReference type="InterPro" id="IPR000573">
    <property type="entry name" value="AconitaseA/IPMdHydase_ssu_swvl"/>
</dbReference>
<evidence type="ECO:0000259" key="8">
    <source>
        <dbReference type="Pfam" id="PF00694"/>
    </source>
</evidence>
<dbReference type="CDD" id="cd01586">
    <property type="entry name" value="AcnA_IRP"/>
    <property type="match status" value="1"/>
</dbReference>
<accession>A0ABY4N9Z4</accession>
<dbReference type="Gene3D" id="3.20.19.10">
    <property type="entry name" value="Aconitase, domain 4"/>
    <property type="match status" value="1"/>
</dbReference>
<organism evidence="9 10">
    <name type="scientific">Brachybacterium kimchii</name>
    <dbReference type="NCBI Taxonomy" id="2942909"/>
    <lineage>
        <taxon>Bacteria</taxon>
        <taxon>Bacillati</taxon>
        <taxon>Actinomycetota</taxon>
        <taxon>Actinomycetes</taxon>
        <taxon>Micrococcales</taxon>
        <taxon>Dermabacteraceae</taxon>
        <taxon>Brachybacterium</taxon>
    </lineage>
</organism>
<dbReference type="PROSITE" id="PS01244">
    <property type="entry name" value="ACONITASE_2"/>
    <property type="match status" value="1"/>
</dbReference>
<dbReference type="PROSITE" id="PS00450">
    <property type="entry name" value="ACONITASE_1"/>
    <property type="match status" value="1"/>
</dbReference>
<keyword evidence="5" id="KW-0411">Iron-sulfur</keyword>
<dbReference type="Pfam" id="PF00694">
    <property type="entry name" value="Aconitase_C"/>
    <property type="match status" value="1"/>
</dbReference>
<dbReference type="Gene3D" id="3.30.499.10">
    <property type="entry name" value="Aconitase, domain 3"/>
    <property type="match status" value="2"/>
</dbReference>
<dbReference type="InterPro" id="IPR006249">
    <property type="entry name" value="Aconitase/IRP2"/>
</dbReference>
<evidence type="ECO:0000256" key="6">
    <source>
        <dbReference type="SAM" id="MobiDB-lite"/>
    </source>
</evidence>
<keyword evidence="4" id="KW-0408">Iron</keyword>
<dbReference type="RefSeq" id="WP_249480315.1">
    <property type="nucleotide sequence ID" value="NZ_CP097218.1"/>
</dbReference>
<dbReference type="CDD" id="cd01580">
    <property type="entry name" value="AcnA_IRP_Swivel"/>
    <property type="match status" value="1"/>
</dbReference>
<dbReference type="NCBIfam" id="NF006757">
    <property type="entry name" value="PRK09277.1"/>
    <property type="match status" value="1"/>
</dbReference>
<dbReference type="PANTHER" id="PTHR11670">
    <property type="entry name" value="ACONITASE/IRON-RESPONSIVE ELEMENT FAMILY MEMBER"/>
    <property type="match status" value="1"/>
</dbReference>
<name>A0ABY4N9Z4_9MICO</name>
<keyword evidence="10" id="KW-1185">Reference proteome</keyword>
<evidence type="ECO:0000259" key="7">
    <source>
        <dbReference type="Pfam" id="PF00330"/>
    </source>
</evidence>
<comment type="cofactor">
    <cofactor evidence="1">
        <name>[4Fe-4S] cluster</name>
        <dbReference type="ChEBI" id="CHEBI:49883"/>
    </cofactor>
</comment>
<dbReference type="SUPFAM" id="SSF53732">
    <property type="entry name" value="Aconitase iron-sulfur domain"/>
    <property type="match status" value="1"/>
</dbReference>
<dbReference type="EMBL" id="CP097218">
    <property type="protein sequence ID" value="UQN30916.1"/>
    <property type="molecule type" value="Genomic_DNA"/>
</dbReference>
<dbReference type="InterPro" id="IPR015928">
    <property type="entry name" value="Aconitase/3IPM_dehydase_swvl"/>
</dbReference>
<dbReference type="Gene3D" id="6.10.190.10">
    <property type="match status" value="1"/>
</dbReference>
<feature type="domain" description="Aconitase/3-isopropylmalate dehydratase large subunit alpha/beta/alpha" evidence="7">
    <location>
        <begin position="71"/>
        <end position="599"/>
    </location>
</feature>
<comment type="similarity">
    <text evidence="2">Belongs to the aconitase/IPM isomerase family.</text>
</comment>
<feature type="domain" description="Aconitase A/isopropylmalate dehydratase small subunit swivel" evidence="8">
    <location>
        <begin position="729"/>
        <end position="856"/>
    </location>
</feature>
<dbReference type="SUPFAM" id="SSF52016">
    <property type="entry name" value="LeuD/IlvD-like"/>
    <property type="match status" value="1"/>
</dbReference>
<dbReference type="InterPro" id="IPR044137">
    <property type="entry name" value="AcnA_IRP_Swivel"/>
</dbReference>
<evidence type="ECO:0000313" key="10">
    <source>
        <dbReference type="Proteomes" id="UP001055868"/>
    </source>
</evidence>
<evidence type="ECO:0000256" key="2">
    <source>
        <dbReference type="ARBA" id="ARBA00007185"/>
    </source>
</evidence>
<dbReference type="InterPro" id="IPR015931">
    <property type="entry name" value="Acnase/IPM_dHydase_lsu_aba_1/3"/>
</dbReference>
<dbReference type="NCBIfam" id="NF009520">
    <property type="entry name" value="PRK12881.1"/>
    <property type="match status" value="1"/>
</dbReference>
<keyword evidence="3" id="KW-0479">Metal-binding</keyword>